<gene>
    <name evidence="3" type="ORF">ASPFODRAFT_53666</name>
</gene>
<evidence type="ECO:0000313" key="4">
    <source>
        <dbReference type="Proteomes" id="UP000184063"/>
    </source>
</evidence>
<dbReference type="VEuPathDB" id="FungiDB:ASPFODRAFT_53666"/>
<protein>
    <submittedName>
        <fullName evidence="3">Uncharacterized protein</fullName>
    </submittedName>
</protein>
<feature type="transmembrane region" description="Helical" evidence="2">
    <location>
        <begin position="39"/>
        <end position="60"/>
    </location>
</feature>
<dbReference type="AlphaFoldDB" id="A0A1M3T0L1"/>
<sequence>MSKLGNIYGEHELPRLFPAPFHRGQQLVKVYIILLPDSVMLLAIVMTIWALSTAVIWGLVIHQRDSESWNGQLGLHSSTSNHACCEATELSMRHGTNKRRAQRLRRPHHAHHPHRPN</sequence>
<keyword evidence="2" id="KW-0472">Membrane</keyword>
<organism evidence="3 4">
    <name type="scientific">Aspergillus luchuensis (strain CBS 106.47)</name>
    <dbReference type="NCBI Taxonomy" id="1137211"/>
    <lineage>
        <taxon>Eukaryota</taxon>
        <taxon>Fungi</taxon>
        <taxon>Dikarya</taxon>
        <taxon>Ascomycota</taxon>
        <taxon>Pezizomycotina</taxon>
        <taxon>Eurotiomycetes</taxon>
        <taxon>Eurotiomycetidae</taxon>
        <taxon>Eurotiales</taxon>
        <taxon>Aspergillaceae</taxon>
        <taxon>Aspergillus</taxon>
        <taxon>Aspergillus subgen. Circumdati</taxon>
    </lineage>
</organism>
<proteinExistence type="predicted"/>
<evidence type="ECO:0000313" key="3">
    <source>
        <dbReference type="EMBL" id="OJZ80289.1"/>
    </source>
</evidence>
<keyword evidence="2" id="KW-0812">Transmembrane</keyword>
<feature type="region of interest" description="Disordered" evidence="1">
    <location>
        <begin position="89"/>
        <end position="117"/>
    </location>
</feature>
<dbReference type="EMBL" id="KV878257">
    <property type="protein sequence ID" value="OJZ80289.1"/>
    <property type="molecule type" value="Genomic_DNA"/>
</dbReference>
<dbReference type="Proteomes" id="UP000184063">
    <property type="component" value="Unassembled WGS sequence"/>
</dbReference>
<reference evidence="4" key="1">
    <citation type="journal article" date="2017" name="Genome Biol.">
        <title>Comparative genomics reveals high biological diversity and specific adaptations in the industrially and medically important fungal genus Aspergillus.</title>
        <authorList>
            <person name="de Vries R.P."/>
            <person name="Riley R."/>
            <person name="Wiebenga A."/>
            <person name="Aguilar-Osorio G."/>
            <person name="Amillis S."/>
            <person name="Uchima C.A."/>
            <person name="Anderluh G."/>
            <person name="Asadollahi M."/>
            <person name="Askin M."/>
            <person name="Barry K."/>
            <person name="Battaglia E."/>
            <person name="Bayram O."/>
            <person name="Benocci T."/>
            <person name="Braus-Stromeyer S.A."/>
            <person name="Caldana C."/>
            <person name="Canovas D."/>
            <person name="Cerqueira G.C."/>
            <person name="Chen F."/>
            <person name="Chen W."/>
            <person name="Choi C."/>
            <person name="Clum A."/>
            <person name="Dos Santos R.A."/>
            <person name="Damasio A.R."/>
            <person name="Diallinas G."/>
            <person name="Emri T."/>
            <person name="Fekete E."/>
            <person name="Flipphi M."/>
            <person name="Freyberg S."/>
            <person name="Gallo A."/>
            <person name="Gournas C."/>
            <person name="Habgood R."/>
            <person name="Hainaut M."/>
            <person name="Harispe M.L."/>
            <person name="Henrissat B."/>
            <person name="Hilden K.S."/>
            <person name="Hope R."/>
            <person name="Hossain A."/>
            <person name="Karabika E."/>
            <person name="Karaffa L."/>
            <person name="Karanyi Z."/>
            <person name="Krasevec N."/>
            <person name="Kuo A."/>
            <person name="Kusch H."/>
            <person name="LaButti K."/>
            <person name="Lagendijk E.L."/>
            <person name="Lapidus A."/>
            <person name="Levasseur A."/>
            <person name="Lindquist E."/>
            <person name="Lipzen A."/>
            <person name="Logrieco A.F."/>
            <person name="MacCabe A."/>
            <person name="Maekelae M.R."/>
            <person name="Malavazi I."/>
            <person name="Melin P."/>
            <person name="Meyer V."/>
            <person name="Mielnichuk N."/>
            <person name="Miskei M."/>
            <person name="Molnar A.P."/>
            <person name="Mule G."/>
            <person name="Ngan C.Y."/>
            <person name="Orejas M."/>
            <person name="Orosz E."/>
            <person name="Ouedraogo J.P."/>
            <person name="Overkamp K.M."/>
            <person name="Park H.-S."/>
            <person name="Perrone G."/>
            <person name="Piumi F."/>
            <person name="Punt P.J."/>
            <person name="Ram A.F."/>
            <person name="Ramon A."/>
            <person name="Rauscher S."/>
            <person name="Record E."/>
            <person name="Riano-Pachon D.M."/>
            <person name="Robert V."/>
            <person name="Roehrig J."/>
            <person name="Ruller R."/>
            <person name="Salamov A."/>
            <person name="Salih N.S."/>
            <person name="Samson R.A."/>
            <person name="Sandor E."/>
            <person name="Sanguinetti M."/>
            <person name="Schuetze T."/>
            <person name="Sepcic K."/>
            <person name="Shelest E."/>
            <person name="Sherlock G."/>
            <person name="Sophianopoulou V."/>
            <person name="Squina F.M."/>
            <person name="Sun H."/>
            <person name="Susca A."/>
            <person name="Todd R.B."/>
            <person name="Tsang A."/>
            <person name="Unkles S.E."/>
            <person name="van de Wiele N."/>
            <person name="van Rossen-Uffink D."/>
            <person name="Oliveira J.V."/>
            <person name="Vesth T.C."/>
            <person name="Visser J."/>
            <person name="Yu J.-H."/>
            <person name="Zhou M."/>
            <person name="Andersen M.R."/>
            <person name="Archer D.B."/>
            <person name="Baker S.E."/>
            <person name="Benoit I."/>
            <person name="Brakhage A.A."/>
            <person name="Braus G.H."/>
            <person name="Fischer R."/>
            <person name="Frisvad J.C."/>
            <person name="Goldman G.H."/>
            <person name="Houbraken J."/>
            <person name="Oakley B."/>
            <person name="Pocsi I."/>
            <person name="Scazzocchio C."/>
            <person name="Seiboth B."/>
            <person name="vanKuyk P.A."/>
            <person name="Wortman J."/>
            <person name="Dyer P.S."/>
            <person name="Grigoriev I.V."/>
        </authorList>
    </citation>
    <scope>NUCLEOTIDE SEQUENCE [LARGE SCALE GENOMIC DNA]</scope>
    <source>
        <strain evidence="4">CBS 106.47</strain>
    </source>
</reference>
<name>A0A1M3T0L1_ASPLC</name>
<feature type="compositionally biased region" description="Basic residues" evidence="1">
    <location>
        <begin position="95"/>
        <end position="117"/>
    </location>
</feature>
<accession>A0A1M3T0L1</accession>
<keyword evidence="2" id="KW-1133">Transmembrane helix</keyword>
<evidence type="ECO:0000256" key="2">
    <source>
        <dbReference type="SAM" id="Phobius"/>
    </source>
</evidence>
<evidence type="ECO:0000256" key="1">
    <source>
        <dbReference type="SAM" id="MobiDB-lite"/>
    </source>
</evidence>